<evidence type="ECO:0000256" key="3">
    <source>
        <dbReference type="ARBA" id="ARBA00022989"/>
    </source>
</evidence>
<dbReference type="Pfam" id="PF20684">
    <property type="entry name" value="Fung_rhodopsin"/>
    <property type="match status" value="1"/>
</dbReference>
<name>A0AAE0IBM3_9PEZI</name>
<feature type="region of interest" description="Disordered" evidence="6">
    <location>
        <begin position="403"/>
        <end position="427"/>
    </location>
</feature>
<feature type="domain" description="Rhodopsin" evidence="8">
    <location>
        <begin position="42"/>
        <end position="283"/>
    </location>
</feature>
<dbReference type="PANTHER" id="PTHR33048:SF108">
    <property type="entry name" value="INTEGRAL MEMBRANE PROTEIN"/>
    <property type="match status" value="1"/>
</dbReference>
<gene>
    <name evidence="9" type="ORF">B0T19DRAFT_478435</name>
</gene>
<dbReference type="GO" id="GO:0016020">
    <property type="term" value="C:membrane"/>
    <property type="evidence" value="ECO:0007669"/>
    <property type="project" value="UniProtKB-SubCell"/>
</dbReference>
<accession>A0AAE0IBM3</accession>
<feature type="transmembrane region" description="Helical" evidence="7">
    <location>
        <begin position="221"/>
        <end position="241"/>
    </location>
</feature>
<dbReference type="InterPro" id="IPR049326">
    <property type="entry name" value="Rhodopsin_dom_fungi"/>
</dbReference>
<comment type="similarity">
    <text evidence="5">Belongs to the SAT4 family.</text>
</comment>
<evidence type="ECO:0000313" key="10">
    <source>
        <dbReference type="Proteomes" id="UP001286456"/>
    </source>
</evidence>
<evidence type="ECO:0000256" key="6">
    <source>
        <dbReference type="SAM" id="MobiDB-lite"/>
    </source>
</evidence>
<keyword evidence="2 7" id="KW-0812">Transmembrane</keyword>
<dbReference type="EMBL" id="JAUEPO010000005">
    <property type="protein sequence ID" value="KAK3321306.1"/>
    <property type="molecule type" value="Genomic_DNA"/>
</dbReference>
<dbReference type="PANTHER" id="PTHR33048">
    <property type="entry name" value="PTH11-LIKE INTEGRAL MEMBRANE PROTEIN (AFU_ORTHOLOGUE AFUA_5G11245)"/>
    <property type="match status" value="1"/>
</dbReference>
<feature type="transmembrane region" description="Helical" evidence="7">
    <location>
        <begin position="102"/>
        <end position="124"/>
    </location>
</feature>
<feature type="transmembrane region" description="Helical" evidence="7">
    <location>
        <begin position="26"/>
        <end position="46"/>
    </location>
</feature>
<dbReference type="InterPro" id="IPR052337">
    <property type="entry name" value="SAT4-like"/>
</dbReference>
<evidence type="ECO:0000256" key="4">
    <source>
        <dbReference type="ARBA" id="ARBA00023136"/>
    </source>
</evidence>
<keyword evidence="4 7" id="KW-0472">Membrane</keyword>
<keyword evidence="3 7" id="KW-1133">Transmembrane helix</keyword>
<organism evidence="9 10">
    <name type="scientific">Cercophora scortea</name>
    <dbReference type="NCBI Taxonomy" id="314031"/>
    <lineage>
        <taxon>Eukaryota</taxon>
        <taxon>Fungi</taxon>
        <taxon>Dikarya</taxon>
        <taxon>Ascomycota</taxon>
        <taxon>Pezizomycotina</taxon>
        <taxon>Sordariomycetes</taxon>
        <taxon>Sordariomycetidae</taxon>
        <taxon>Sordariales</taxon>
        <taxon>Lasiosphaeriaceae</taxon>
        <taxon>Cercophora</taxon>
    </lineage>
</organism>
<evidence type="ECO:0000256" key="7">
    <source>
        <dbReference type="SAM" id="Phobius"/>
    </source>
</evidence>
<sequence length="427" mass="46367">MDPTAGNITYSYDFSQTPDYHGQTEISLNAALIAFSTLFLGLRLYVRGFMTKSLGFDDMVAAFAYALLVIQSTMDIRAVSFGSGTHIWLIPPPLLVKFFESLVIQTLIYFWSVAFVRFAFLAFLPRLSSDKSVLYTIYIFGFLILVQTLVAFIYRLTECSPVADNFKPPILPGLNCKGLESDMAMMVGHASAGLGIDVGLFVLPIYIIYKKMIWSKRTIQVIAVLSVGIFVIATGIIRIVMIKTLDFSVDPTHKMGTIGIWSDLEGHVGLWCCCFPALQPILRLLSYKLGLRSALLSGGGTGNKYYASGQSGGRSGNHGNRSRTATKNGYIKNSSGVDDTDNDSQRAIVLGMPATNTPGGVAGEKNLEAGGVAAHGVELSDLDTRGIHKMTEVRIKSEPLDERVRPQGNGRTQPGTMGAGSWVDMSA</sequence>
<feature type="compositionally biased region" description="Polar residues" evidence="6">
    <location>
        <begin position="325"/>
        <end position="337"/>
    </location>
</feature>
<evidence type="ECO:0000259" key="8">
    <source>
        <dbReference type="Pfam" id="PF20684"/>
    </source>
</evidence>
<feature type="region of interest" description="Disordered" evidence="6">
    <location>
        <begin position="307"/>
        <end position="342"/>
    </location>
</feature>
<dbReference type="AlphaFoldDB" id="A0AAE0IBM3"/>
<feature type="transmembrane region" description="Helical" evidence="7">
    <location>
        <begin position="187"/>
        <end position="209"/>
    </location>
</feature>
<evidence type="ECO:0000256" key="2">
    <source>
        <dbReference type="ARBA" id="ARBA00022692"/>
    </source>
</evidence>
<comment type="caution">
    <text evidence="9">The sequence shown here is derived from an EMBL/GenBank/DDBJ whole genome shotgun (WGS) entry which is preliminary data.</text>
</comment>
<evidence type="ECO:0000313" key="9">
    <source>
        <dbReference type="EMBL" id="KAK3321306.1"/>
    </source>
</evidence>
<reference evidence="9" key="1">
    <citation type="journal article" date="2023" name="Mol. Phylogenet. Evol.">
        <title>Genome-scale phylogeny and comparative genomics of the fungal order Sordariales.</title>
        <authorList>
            <person name="Hensen N."/>
            <person name="Bonometti L."/>
            <person name="Westerberg I."/>
            <person name="Brannstrom I.O."/>
            <person name="Guillou S."/>
            <person name="Cros-Aarteil S."/>
            <person name="Calhoun S."/>
            <person name="Haridas S."/>
            <person name="Kuo A."/>
            <person name="Mondo S."/>
            <person name="Pangilinan J."/>
            <person name="Riley R."/>
            <person name="LaButti K."/>
            <person name="Andreopoulos B."/>
            <person name="Lipzen A."/>
            <person name="Chen C."/>
            <person name="Yan M."/>
            <person name="Daum C."/>
            <person name="Ng V."/>
            <person name="Clum A."/>
            <person name="Steindorff A."/>
            <person name="Ohm R.A."/>
            <person name="Martin F."/>
            <person name="Silar P."/>
            <person name="Natvig D.O."/>
            <person name="Lalanne C."/>
            <person name="Gautier V."/>
            <person name="Ament-Velasquez S.L."/>
            <person name="Kruys A."/>
            <person name="Hutchinson M.I."/>
            <person name="Powell A.J."/>
            <person name="Barry K."/>
            <person name="Miller A.N."/>
            <person name="Grigoriev I.V."/>
            <person name="Debuchy R."/>
            <person name="Gladieux P."/>
            <person name="Hiltunen Thoren M."/>
            <person name="Johannesson H."/>
        </authorList>
    </citation>
    <scope>NUCLEOTIDE SEQUENCE</scope>
    <source>
        <strain evidence="9">SMH4131-1</strain>
    </source>
</reference>
<feature type="transmembrane region" description="Helical" evidence="7">
    <location>
        <begin position="58"/>
        <end position="82"/>
    </location>
</feature>
<feature type="transmembrane region" description="Helical" evidence="7">
    <location>
        <begin position="133"/>
        <end position="154"/>
    </location>
</feature>
<proteinExistence type="inferred from homology"/>
<evidence type="ECO:0000256" key="1">
    <source>
        <dbReference type="ARBA" id="ARBA00004141"/>
    </source>
</evidence>
<evidence type="ECO:0000256" key="5">
    <source>
        <dbReference type="ARBA" id="ARBA00038359"/>
    </source>
</evidence>
<reference evidence="9" key="2">
    <citation type="submission" date="2023-06" db="EMBL/GenBank/DDBJ databases">
        <authorList>
            <consortium name="Lawrence Berkeley National Laboratory"/>
            <person name="Haridas S."/>
            <person name="Hensen N."/>
            <person name="Bonometti L."/>
            <person name="Westerberg I."/>
            <person name="Brannstrom I.O."/>
            <person name="Guillou S."/>
            <person name="Cros-Aarteil S."/>
            <person name="Calhoun S."/>
            <person name="Kuo A."/>
            <person name="Mondo S."/>
            <person name="Pangilinan J."/>
            <person name="Riley R."/>
            <person name="Labutti K."/>
            <person name="Andreopoulos B."/>
            <person name="Lipzen A."/>
            <person name="Chen C."/>
            <person name="Yanf M."/>
            <person name="Daum C."/>
            <person name="Ng V."/>
            <person name="Clum A."/>
            <person name="Steindorff A."/>
            <person name="Ohm R."/>
            <person name="Martin F."/>
            <person name="Silar P."/>
            <person name="Natvig D."/>
            <person name="Lalanne C."/>
            <person name="Gautier V."/>
            <person name="Ament-Velasquez S.L."/>
            <person name="Kruys A."/>
            <person name="Hutchinson M.I."/>
            <person name="Powell A.J."/>
            <person name="Barry K."/>
            <person name="Miller A.N."/>
            <person name="Grigoriev I.V."/>
            <person name="Debuchy R."/>
            <person name="Gladieux P."/>
            <person name="Thoren M.H."/>
            <person name="Johannesson H."/>
        </authorList>
    </citation>
    <scope>NUCLEOTIDE SEQUENCE</scope>
    <source>
        <strain evidence="9">SMH4131-1</strain>
    </source>
</reference>
<comment type="subcellular location">
    <subcellularLocation>
        <location evidence="1">Membrane</location>
        <topology evidence="1">Multi-pass membrane protein</topology>
    </subcellularLocation>
</comment>
<protein>
    <recommendedName>
        <fullName evidence="8">Rhodopsin domain-containing protein</fullName>
    </recommendedName>
</protein>
<keyword evidence="10" id="KW-1185">Reference proteome</keyword>
<dbReference type="Proteomes" id="UP001286456">
    <property type="component" value="Unassembled WGS sequence"/>
</dbReference>